<gene>
    <name evidence="1" type="ORF">LY16_01923</name>
</gene>
<evidence type="ECO:0000313" key="1">
    <source>
        <dbReference type="EMBL" id="TYP06289.1"/>
    </source>
</evidence>
<keyword evidence="2" id="KW-1185">Reference proteome</keyword>
<proteinExistence type="predicted"/>
<sequence length="39" mass="4335">MLPTTISLILDTYHEIAGAIIGGFVKNALNLDHFIVLFY</sequence>
<accession>A0ABY3NRA4</accession>
<reference evidence="1 2" key="1">
    <citation type="submission" date="2019-07" db="EMBL/GenBank/DDBJ databases">
        <title>Genomic Encyclopedia of Type Strains, Phase I: the one thousand microbial genomes (KMG-I) project.</title>
        <authorList>
            <person name="Kyrpides N."/>
        </authorList>
    </citation>
    <scope>NUCLEOTIDE SEQUENCE [LARGE SCALE GENOMIC DNA]</scope>
    <source>
        <strain evidence="1 2">DSM 17909</strain>
    </source>
</reference>
<comment type="caution">
    <text evidence="1">The sequence shown here is derived from an EMBL/GenBank/DDBJ whole genome shotgun (WGS) entry which is preliminary data.</text>
</comment>
<dbReference type="EMBL" id="VNHN01000027">
    <property type="protein sequence ID" value="TYP06289.1"/>
    <property type="molecule type" value="Genomic_DNA"/>
</dbReference>
<organism evidence="1 2">
    <name type="scientific">Xenorhabdus doucetiae</name>
    <dbReference type="NCBI Taxonomy" id="351671"/>
    <lineage>
        <taxon>Bacteria</taxon>
        <taxon>Pseudomonadati</taxon>
        <taxon>Pseudomonadota</taxon>
        <taxon>Gammaproteobacteria</taxon>
        <taxon>Enterobacterales</taxon>
        <taxon>Morganellaceae</taxon>
        <taxon>Xenorhabdus</taxon>
    </lineage>
</organism>
<protein>
    <submittedName>
        <fullName evidence="1">Uncharacterized protein</fullName>
    </submittedName>
</protein>
<name>A0ABY3NRA4_9GAMM</name>
<dbReference type="Proteomes" id="UP000324170">
    <property type="component" value="Unassembled WGS sequence"/>
</dbReference>
<evidence type="ECO:0000313" key="2">
    <source>
        <dbReference type="Proteomes" id="UP000324170"/>
    </source>
</evidence>